<dbReference type="AlphaFoldDB" id="V4IUE7"/>
<evidence type="ECO:0000313" key="4">
    <source>
        <dbReference type="Proteomes" id="UP000017840"/>
    </source>
</evidence>
<dbReference type="Proteomes" id="UP000017840">
    <property type="component" value="Unassembled WGS sequence"/>
</dbReference>
<dbReference type="EMBL" id="ASGZ01000070">
    <property type="protein sequence ID" value="ESP86797.1"/>
    <property type="molecule type" value="Genomic_DNA"/>
</dbReference>
<dbReference type="RefSeq" id="WP_023395962.1">
    <property type="nucleotide sequence ID" value="NZ_ASGZ01000070.1"/>
</dbReference>
<evidence type="ECO:0000256" key="1">
    <source>
        <dbReference type="SAM" id="MobiDB-lite"/>
    </source>
</evidence>
<protein>
    <recommendedName>
        <fullName evidence="2">DUF8160 domain-containing protein</fullName>
    </recommendedName>
</protein>
<evidence type="ECO:0000259" key="2">
    <source>
        <dbReference type="Pfam" id="PF26492"/>
    </source>
</evidence>
<dbReference type="OrthoDB" id="240542at2157"/>
<dbReference type="InterPro" id="IPR058474">
    <property type="entry name" value="DUF8160"/>
</dbReference>
<proteinExistence type="predicted"/>
<feature type="compositionally biased region" description="Acidic residues" evidence="1">
    <location>
        <begin position="1"/>
        <end position="14"/>
    </location>
</feature>
<accession>V4IUE7</accession>
<comment type="caution">
    <text evidence="3">The sequence shown here is derived from an EMBL/GenBank/DDBJ whole genome shotgun (WGS) entry which is preliminary data.</text>
</comment>
<keyword evidence="4" id="KW-1185">Reference proteome</keyword>
<gene>
    <name evidence="3" type="ORF">K933_16977</name>
</gene>
<name>V4IUE7_9EURY</name>
<dbReference type="eggNOG" id="arCOG06154">
    <property type="taxonomic scope" value="Archaea"/>
</dbReference>
<reference evidence="3 4" key="1">
    <citation type="journal article" date="2013" name="Genome Announc.">
        <title>Draft Genome Sequence of 'Candidatus Halobonum tyrrellensis' Strain G22, Isolated from the Hypersaline Waters of Lake Tyrrell, Australia.</title>
        <authorList>
            <person name="Ugalde J.A."/>
            <person name="Narasingarao P."/>
            <person name="Kuo S."/>
            <person name="Podell S."/>
            <person name="Allen E.E."/>
        </authorList>
    </citation>
    <scope>NUCLEOTIDE SEQUENCE [LARGE SCALE GENOMIC DNA]</scope>
    <source>
        <strain evidence="3 4">G22</strain>
    </source>
</reference>
<evidence type="ECO:0000313" key="3">
    <source>
        <dbReference type="EMBL" id="ESP86797.1"/>
    </source>
</evidence>
<sequence>MSETPSGEENDEATNDSSNSETDEPQTAEIWANKAHKSSDFPPEVDVKEEWDGMTVYLPSSIRKELDLTYQEMSLDTKRNREIDITKLRDFYPLVIMLGLERVEEADTDELLALLMDLTR</sequence>
<feature type="region of interest" description="Disordered" evidence="1">
    <location>
        <begin position="1"/>
        <end position="45"/>
    </location>
</feature>
<dbReference type="Pfam" id="PF26492">
    <property type="entry name" value="DUF8160"/>
    <property type="match status" value="1"/>
</dbReference>
<feature type="domain" description="DUF8160" evidence="2">
    <location>
        <begin position="7"/>
        <end position="118"/>
    </location>
</feature>
<organism evidence="3 4">
    <name type="scientific">Candidatus Halobonum tyrrellensis G22</name>
    <dbReference type="NCBI Taxonomy" id="1324957"/>
    <lineage>
        <taxon>Archaea</taxon>
        <taxon>Methanobacteriati</taxon>
        <taxon>Methanobacteriota</taxon>
        <taxon>Stenosarchaea group</taxon>
        <taxon>Halobacteria</taxon>
        <taxon>Halobacteriales</taxon>
        <taxon>Haloferacaceae</taxon>
        <taxon>Candidatus Halobonum</taxon>
    </lineage>
</organism>